<feature type="region of interest" description="Disordered" evidence="1">
    <location>
        <begin position="20"/>
        <end position="63"/>
    </location>
</feature>
<evidence type="ECO:0000256" key="1">
    <source>
        <dbReference type="SAM" id="MobiDB-lite"/>
    </source>
</evidence>
<name>A0A6G1I2G6_9PEZI</name>
<feature type="compositionally biased region" description="Basic residues" evidence="1">
    <location>
        <begin position="40"/>
        <end position="60"/>
    </location>
</feature>
<protein>
    <submittedName>
        <fullName evidence="2">Uncharacterized protein</fullName>
    </submittedName>
</protein>
<dbReference type="EMBL" id="ML996691">
    <property type="protein sequence ID" value="KAF2402257.1"/>
    <property type="molecule type" value="Genomic_DNA"/>
</dbReference>
<evidence type="ECO:0000313" key="2">
    <source>
        <dbReference type="EMBL" id="KAF2402257.1"/>
    </source>
</evidence>
<keyword evidence="3" id="KW-1185">Reference proteome</keyword>
<gene>
    <name evidence="2" type="ORF">EJ06DRAFT_331205</name>
</gene>
<dbReference type="Proteomes" id="UP000799640">
    <property type="component" value="Unassembled WGS sequence"/>
</dbReference>
<reference evidence="2" key="1">
    <citation type="journal article" date="2020" name="Stud. Mycol.">
        <title>101 Dothideomycetes genomes: a test case for predicting lifestyles and emergence of pathogens.</title>
        <authorList>
            <person name="Haridas S."/>
            <person name="Albert R."/>
            <person name="Binder M."/>
            <person name="Bloem J."/>
            <person name="Labutti K."/>
            <person name="Salamov A."/>
            <person name="Andreopoulos B."/>
            <person name="Baker S."/>
            <person name="Barry K."/>
            <person name="Bills G."/>
            <person name="Bluhm B."/>
            <person name="Cannon C."/>
            <person name="Castanera R."/>
            <person name="Culley D."/>
            <person name="Daum C."/>
            <person name="Ezra D."/>
            <person name="Gonzalez J."/>
            <person name="Henrissat B."/>
            <person name="Kuo A."/>
            <person name="Liang C."/>
            <person name="Lipzen A."/>
            <person name="Lutzoni F."/>
            <person name="Magnuson J."/>
            <person name="Mondo S."/>
            <person name="Nolan M."/>
            <person name="Ohm R."/>
            <person name="Pangilinan J."/>
            <person name="Park H.-J."/>
            <person name="Ramirez L."/>
            <person name="Alfaro M."/>
            <person name="Sun H."/>
            <person name="Tritt A."/>
            <person name="Yoshinaga Y."/>
            <person name="Zwiers L.-H."/>
            <person name="Turgeon B."/>
            <person name="Goodwin S."/>
            <person name="Spatafora J."/>
            <person name="Crous P."/>
            <person name="Grigoriev I."/>
        </authorList>
    </citation>
    <scope>NUCLEOTIDE SEQUENCE</scope>
    <source>
        <strain evidence="2">CBS 262.69</strain>
    </source>
</reference>
<proteinExistence type="predicted"/>
<evidence type="ECO:0000313" key="3">
    <source>
        <dbReference type="Proteomes" id="UP000799640"/>
    </source>
</evidence>
<accession>A0A6G1I2G6</accession>
<organism evidence="2 3">
    <name type="scientific">Trichodelitschia bisporula</name>
    <dbReference type="NCBI Taxonomy" id="703511"/>
    <lineage>
        <taxon>Eukaryota</taxon>
        <taxon>Fungi</taxon>
        <taxon>Dikarya</taxon>
        <taxon>Ascomycota</taxon>
        <taxon>Pezizomycotina</taxon>
        <taxon>Dothideomycetes</taxon>
        <taxon>Dothideomycetes incertae sedis</taxon>
        <taxon>Phaeotrichales</taxon>
        <taxon>Phaeotrichaceae</taxon>
        <taxon>Trichodelitschia</taxon>
    </lineage>
</organism>
<dbReference type="AlphaFoldDB" id="A0A6G1I2G6"/>
<sequence>MHPPPKPVAPKTRARGFCASYAGSSEAAHANRSEPANSRSSRRKRRRHPRGGVRSRRRRSSPFVVHSYFVLRRSPRFHRSSTFPCRDATNRSQ</sequence>